<dbReference type="Proteomes" id="UP000294911">
    <property type="component" value="Unassembled WGS sequence"/>
</dbReference>
<dbReference type="OrthoDB" id="3628183at2"/>
<dbReference type="Pfam" id="PF02861">
    <property type="entry name" value="Clp_N"/>
    <property type="match status" value="2"/>
</dbReference>
<dbReference type="RefSeq" id="WP_132880282.1">
    <property type="nucleotide sequence ID" value="NZ_SLXQ01000017.1"/>
</dbReference>
<feature type="domain" description="Clp R" evidence="2">
    <location>
        <begin position="2"/>
        <end position="184"/>
    </location>
</feature>
<dbReference type="InterPro" id="IPR004176">
    <property type="entry name" value="Clp_R_N"/>
</dbReference>
<proteinExistence type="predicted"/>
<evidence type="ECO:0000256" key="1">
    <source>
        <dbReference type="PROSITE-ProRule" id="PRU01251"/>
    </source>
</evidence>
<comment type="caution">
    <text evidence="3">The sequence shown here is derived from an EMBL/GenBank/DDBJ whole genome shotgun (WGS) entry which is preliminary data.</text>
</comment>
<dbReference type="InterPro" id="IPR036628">
    <property type="entry name" value="Clp_N_dom_sf"/>
</dbReference>
<dbReference type="Gene3D" id="1.10.1780.10">
    <property type="entry name" value="Clp, N-terminal domain"/>
    <property type="match status" value="2"/>
</dbReference>
<dbReference type="AlphaFoldDB" id="A0A4R2Q972"/>
<sequence>MFERFSPTARAAVIGAQEIAIERDAETIEVEHLLFAMLDGADEPLRGFLAEHRIDRALIEADLRELRRRGGVSDADAAALGELGINVEQIVSSVERAHGEYVLAGARGFKRGRFRGTRAHRPFTQGAKRVLEGALREVKELGAGQIGAEHLMLALLNGEGSLVDVLGSRGLRYIDLRRDLAKLH</sequence>
<evidence type="ECO:0000259" key="2">
    <source>
        <dbReference type="PROSITE" id="PS51903"/>
    </source>
</evidence>
<name>A0A4R2Q972_9PSEU</name>
<organism evidence="3 4">
    <name type="scientific">Tamaricihabitans halophyticus</name>
    <dbReference type="NCBI Taxonomy" id="1262583"/>
    <lineage>
        <taxon>Bacteria</taxon>
        <taxon>Bacillati</taxon>
        <taxon>Actinomycetota</taxon>
        <taxon>Actinomycetes</taxon>
        <taxon>Pseudonocardiales</taxon>
        <taxon>Pseudonocardiaceae</taxon>
        <taxon>Tamaricihabitans</taxon>
    </lineage>
</organism>
<dbReference type="PROSITE" id="PS51903">
    <property type="entry name" value="CLP_R"/>
    <property type="match status" value="1"/>
</dbReference>
<evidence type="ECO:0000313" key="4">
    <source>
        <dbReference type="Proteomes" id="UP000294911"/>
    </source>
</evidence>
<protein>
    <submittedName>
        <fullName evidence="3">ClpA/ClpB-like protein</fullName>
    </submittedName>
</protein>
<dbReference type="EMBL" id="SLXQ01000017">
    <property type="protein sequence ID" value="TCP45129.1"/>
    <property type="molecule type" value="Genomic_DNA"/>
</dbReference>
<reference evidence="3 4" key="1">
    <citation type="submission" date="2019-03" db="EMBL/GenBank/DDBJ databases">
        <title>Genomic Encyclopedia of Type Strains, Phase IV (KMG-IV): sequencing the most valuable type-strain genomes for metagenomic binning, comparative biology and taxonomic classification.</title>
        <authorList>
            <person name="Goeker M."/>
        </authorList>
    </citation>
    <scope>NUCLEOTIDE SEQUENCE [LARGE SCALE GENOMIC DNA]</scope>
    <source>
        <strain evidence="3 4">DSM 45765</strain>
    </source>
</reference>
<gene>
    <name evidence="3" type="ORF">EV191_11795</name>
</gene>
<keyword evidence="4" id="KW-1185">Reference proteome</keyword>
<accession>A0A4R2Q972</accession>
<evidence type="ECO:0000313" key="3">
    <source>
        <dbReference type="EMBL" id="TCP45129.1"/>
    </source>
</evidence>
<dbReference type="SUPFAM" id="SSF81923">
    <property type="entry name" value="Double Clp-N motif"/>
    <property type="match status" value="2"/>
</dbReference>
<keyword evidence="1" id="KW-0677">Repeat</keyword>